<dbReference type="InterPro" id="IPR039425">
    <property type="entry name" value="RNA_pol_sigma-70-like"/>
</dbReference>
<comment type="caution">
    <text evidence="7">The sequence shown here is derived from an EMBL/GenBank/DDBJ whole genome shotgun (WGS) entry which is preliminary data.</text>
</comment>
<dbReference type="PANTHER" id="PTHR43133:SF46">
    <property type="entry name" value="RNA POLYMERASE SIGMA-70 FACTOR ECF SUBFAMILY"/>
    <property type="match status" value="1"/>
</dbReference>
<dbReference type="InterPro" id="IPR014284">
    <property type="entry name" value="RNA_pol_sigma-70_dom"/>
</dbReference>
<dbReference type="Pfam" id="PF04542">
    <property type="entry name" value="Sigma70_r2"/>
    <property type="match status" value="1"/>
</dbReference>
<dbReference type="InterPro" id="IPR014327">
    <property type="entry name" value="RNA_pol_sigma70_bacteroid"/>
</dbReference>
<keyword evidence="2" id="KW-0805">Transcription regulation</keyword>
<dbReference type="EMBL" id="QFFJ01000001">
    <property type="protein sequence ID" value="RBL91387.1"/>
    <property type="molecule type" value="Genomic_DNA"/>
</dbReference>
<evidence type="ECO:0000259" key="5">
    <source>
        <dbReference type="Pfam" id="PF04542"/>
    </source>
</evidence>
<dbReference type="OrthoDB" id="764619at2"/>
<dbReference type="GO" id="GO:0003677">
    <property type="term" value="F:DNA binding"/>
    <property type="evidence" value="ECO:0007669"/>
    <property type="project" value="InterPro"/>
</dbReference>
<dbReference type="InterPro" id="IPR013249">
    <property type="entry name" value="RNA_pol_sigma70_r4_t2"/>
</dbReference>
<sequence>MEIDLMDFDKEVLPDEFLLIEKLRQGDEKAFRDIYDHYWEKQYDMAWYKLGNREQAEEITQETFVALWTRREDLDPAKPVGAWLYGVTKNLILNTYRKQLSHQKYLQQAPLGEMTNNTAEQLSFNELNEVVRQQIDQLPDKCREVFTLSRIQGFNTRQIAEALNISPKTVNNHLVKALRIMRGNLKDYITLLILLSLRK</sequence>
<organism evidence="7 8">
    <name type="scientific">Chitinophaga flava</name>
    <dbReference type="NCBI Taxonomy" id="2259036"/>
    <lineage>
        <taxon>Bacteria</taxon>
        <taxon>Pseudomonadati</taxon>
        <taxon>Bacteroidota</taxon>
        <taxon>Chitinophagia</taxon>
        <taxon>Chitinophagales</taxon>
        <taxon>Chitinophagaceae</taxon>
        <taxon>Chitinophaga</taxon>
    </lineage>
</organism>
<keyword evidence="4" id="KW-0804">Transcription</keyword>
<feature type="domain" description="RNA polymerase sigma-70 region 2" evidence="5">
    <location>
        <begin position="44"/>
        <end position="99"/>
    </location>
</feature>
<dbReference type="InterPro" id="IPR036388">
    <property type="entry name" value="WH-like_DNA-bd_sf"/>
</dbReference>
<dbReference type="SUPFAM" id="SSF88946">
    <property type="entry name" value="Sigma2 domain of RNA polymerase sigma factors"/>
    <property type="match status" value="1"/>
</dbReference>
<evidence type="ECO:0000256" key="2">
    <source>
        <dbReference type="ARBA" id="ARBA00023015"/>
    </source>
</evidence>
<dbReference type="AlphaFoldDB" id="A0A365XYG5"/>
<dbReference type="GO" id="GO:0016987">
    <property type="term" value="F:sigma factor activity"/>
    <property type="evidence" value="ECO:0007669"/>
    <property type="project" value="UniProtKB-KW"/>
</dbReference>
<evidence type="ECO:0000256" key="3">
    <source>
        <dbReference type="ARBA" id="ARBA00023082"/>
    </source>
</evidence>
<evidence type="ECO:0000256" key="1">
    <source>
        <dbReference type="ARBA" id="ARBA00010641"/>
    </source>
</evidence>
<dbReference type="PANTHER" id="PTHR43133">
    <property type="entry name" value="RNA POLYMERASE ECF-TYPE SIGMA FACTO"/>
    <property type="match status" value="1"/>
</dbReference>
<protein>
    <recommendedName>
        <fullName evidence="9">RNA polymerase sigma-70 factor</fullName>
    </recommendedName>
</protein>
<keyword evidence="3" id="KW-0731">Sigma factor</keyword>
<name>A0A365XYG5_9BACT</name>
<reference evidence="7 8" key="1">
    <citation type="submission" date="2018-05" db="EMBL/GenBank/DDBJ databases">
        <title>Chitinophaga sp. K3CV102501T nov., isolated from isolated from a monsoon evergreen broad-leaved forest soil.</title>
        <authorList>
            <person name="Lv Y."/>
        </authorList>
    </citation>
    <scope>NUCLEOTIDE SEQUENCE [LARGE SCALE GENOMIC DNA]</scope>
    <source>
        <strain evidence="7 8">GDMCC 1.1325</strain>
    </source>
</reference>
<keyword evidence="8" id="KW-1185">Reference proteome</keyword>
<proteinExistence type="inferred from homology"/>
<evidence type="ECO:0000313" key="8">
    <source>
        <dbReference type="Proteomes" id="UP000253410"/>
    </source>
</evidence>
<dbReference type="NCBIfam" id="TIGR02937">
    <property type="entry name" value="sigma70-ECF"/>
    <property type="match status" value="1"/>
</dbReference>
<dbReference type="CDD" id="cd06171">
    <property type="entry name" value="Sigma70_r4"/>
    <property type="match status" value="1"/>
</dbReference>
<dbReference type="Pfam" id="PF08281">
    <property type="entry name" value="Sigma70_r4_2"/>
    <property type="match status" value="1"/>
</dbReference>
<feature type="domain" description="RNA polymerase sigma factor 70 region 4 type 2" evidence="6">
    <location>
        <begin position="130"/>
        <end position="179"/>
    </location>
</feature>
<dbReference type="RefSeq" id="WP_113613984.1">
    <property type="nucleotide sequence ID" value="NZ_QFFJ01000001.1"/>
</dbReference>
<dbReference type="Gene3D" id="1.10.10.10">
    <property type="entry name" value="Winged helix-like DNA-binding domain superfamily/Winged helix DNA-binding domain"/>
    <property type="match status" value="1"/>
</dbReference>
<dbReference type="InterPro" id="IPR013325">
    <property type="entry name" value="RNA_pol_sigma_r2"/>
</dbReference>
<dbReference type="GO" id="GO:0006352">
    <property type="term" value="P:DNA-templated transcription initiation"/>
    <property type="evidence" value="ECO:0007669"/>
    <property type="project" value="InterPro"/>
</dbReference>
<dbReference type="NCBIfam" id="TIGR02985">
    <property type="entry name" value="Sig70_bacteroi1"/>
    <property type="match status" value="1"/>
</dbReference>
<evidence type="ECO:0000259" key="6">
    <source>
        <dbReference type="Pfam" id="PF08281"/>
    </source>
</evidence>
<dbReference type="InterPro" id="IPR007627">
    <property type="entry name" value="RNA_pol_sigma70_r2"/>
</dbReference>
<comment type="similarity">
    <text evidence="1">Belongs to the sigma-70 factor family. ECF subfamily.</text>
</comment>
<dbReference type="Gene3D" id="1.10.1740.10">
    <property type="match status" value="1"/>
</dbReference>
<dbReference type="InterPro" id="IPR013324">
    <property type="entry name" value="RNA_pol_sigma_r3/r4-like"/>
</dbReference>
<accession>A0A365XYG5</accession>
<gene>
    <name evidence="7" type="ORF">DF182_01845</name>
</gene>
<dbReference type="Proteomes" id="UP000253410">
    <property type="component" value="Unassembled WGS sequence"/>
</dbReference>
<evidence type="ECO:0008006" key="9">
    <source>
        <dbReference type="Google" id="ProtNLM"/>
    </source>
</evidence>
<dbReference type="SUPFAM" id="SSF88659">
    <property type="entry name" value="Sigma3 and sigma4 domains of RNA polymerase sigma factors"/>
    <property type="match status" value="1"/>
</dbReference>
<evidence type="ECO:0000313" key="7">
    <source>
        <dbReference type="EMBL" id="RBL91387.1"/>
    </source>
</evidence>
<evidence type="ECO:0000256" key="4">
    <source>
        <dbReference type="ARBA" id="ARBA00023163"/>
    </source>
</evidence>